<evidence type="ECO:0000256" key="5">
    <source>
        <dbReference type="RuleBase" id="RU362059"/>
    </source>
</evidence>
<keyword evidence="5" id="KW-0812">Transmembrane</keyword>
<proteinExistence type="evidence at transcript level"/>
<dbReference type="SUPFAM" id="SSF53756">
    <property type="entry name" value="UDP-Glycosyltransferase/glycogen phosphorylase"/>
    <property type="match status" value="1"/>
</dbReference>
<organism evidence="6">
    <name type="scientific">Ostrinia furnacalis</name>
    <name type="common">Asian corn borer</name>
    <dbReference type="NCBI Taxonomy" id="93504"/>
    <lineage>
        <taxon>Eukaryota</taxon>
        <taxon>Metazoa</taxon>
        <taxon>Ecdysozoa</taxon>
        <taxon>Arthropoda</taxon>
        <taxon>Hexapoda</taxon>
        <taxon>Insecta</taxon>
        <taxon>Pterygota</taxon>
        <taxon>Neoptera</taxon>
        <taxon>Endopterygota</taxon>
        <taxon>Lepidoptera</taxon>
        <taxon>Glossata</taxon>
        <taxon>Ditrysia</taxon>
        <taxon>Pyraloidea</taxon>
        <taxon>Crambidae</taxon>
        <taxon>Pyraustinae</taxon>
        <taxon>Ostrinia</taxon>
    </lineage>
</organism>
<feature type="chain" id="PRO_5029032164" description="UDP-glucuronosyltransferase" evidence="5">
    <location>
        <begin position="21"/>
        <end position="514"/>
    </location>
</feature>
<evidence type="ECO:0000256" key="1">
    <source>
        <dbReference type="ARBA" id="ARBA00009995"/>
    </source>
</evidence>
<dbReference type="FunFam" id="3.40.50.2000:FF:000050">
    <property type="entry name" value="UDP-glucuronosyltransferase"/>
    <property type="match status" value="1"/>
</dbReference>
<dbReference type="GO" id="GO:0016020">
    <property type="term" value="C:membrane"/>
    <property type="evidence" value="ECO:0007669"/>
    <property type="project" value="UniProtKB-SubCell"/>
</dbReference>
<comment type="catalytic activity">
    <reaction evidence="5">
        <text>glucuronate acceptor + UDP-alpha-D-glucuronate = acceptor beta-D-glucuronoside + UDP + H(+)</text>
        <dbReference type="Rhea" id="RHEA:21032"/>
        <dbReference type="ChEBI" id="CHEBI:15378"/>
        <dbReference type="ChEBI" id="CHEBI:58052"/>
        <dbReference type="ChEBI" id="CHEBI:58223"/>
        <dbReference type="ChEBI" id="CHEBI:132367"/>
        <dbReference type="ChEBI" id="CHEBI:132368"/>
        <dbReference type="EC" id="2.4.1.17"/>
    </reaction>
</comment>
<sequence>MRTPMLSALLLLLCASQAWSYNVLCIFPTPSKSHNHLGKGIVDALLDAGHQVTWGTPFPSKTSNKNLRMIDLSSTVALSADIDMTQPRFRNAGPDFLKSFARNISISALSSQELRDALTKQQFDAVVTEWFFSDYDCGYAAVQQAPWILLSGMTMHPHLEMLVDEVRSIQTHPLLFNDFPVPMTLWQRMINSFIFGMMTISNWRDQPDNDAYYQSAFGPLAKARGLSLPAYQDALHNVSILFVNTDPAVDRPRSVPANVISIAGYHIDANPGPLPKDLQTILDSSSKGVIYFSMGSVLKSSAFPEHLVADLLKLFGELPYTVLWKFEKELAGAPKNVHVRAWFPQASILAHHNVKLFITHGGLLSTLEAANAGVPILAVPMFGDQPSNAARAVRAGVARKVDFSHHMADELRKELNEMLSNESYLKTAQSVSRLFRKRPVAPSKLISHYVEVAIESKGAYHLRSPSKLYAWYERYMLDQLAIVGAILYLIVKLIMTAVSVIKRKVSGGKKQKRS</sequence>
<dbReference type="AlphaFoldDB" id="A0A7H1CRH3"/>
<feature type="signal peptide" evidence="5">
    <location>
        <begin position="1"/>
        <end position="20"/>
    </location>
</feature>
<evidence type="ECO:0000313" key="6">
    <source>
        <dbReference type="EMBL" id="QNS26331.1"/>
    </source>
</evidence>
<dbReference type="PANTHER" id="PTHR48043:SF145">
    <property type="entry name" value="FI06409P-RELATED"/>
    <property type="match status" value="1"/>
</dbReference>
<dbReference type="Pfam" id="PF00201">
    <property type="entry name" value="UDPGT"/>
    <property type="match status" value="1"/>
</dbReference>
<keyword evidence="3 4" id="KW-0808">Transferase</keyword>
<dbReference type="EC" id="2.4.1.17" evidence="5"/>
<dbReference type="InterPro" id="IPR035595">
    <property type="entry name" value="UDP_glycos_trans_CS"/>
</dbReference>
<feature type="transmembrane region" description="Helical" evidence="5">
    <location>
        <begin position="480"/>
        <end position="501"/>
    </location>
</feature>
<name>A0A7H1CRH3_OSTFU</name>
<keyword evidence="2 4" id="KW-0328">Glycosyltransferase</keyword>
<dbReference type="Gene3D" id="3.40.50.2000">
    <property type="entry name" value="Glycogen Phosphorylase B"/>
    <property type="match status" value="1"/>
</dbReference>
<dbReference type="CDD" id="cd03784">
    <property type="entry name" value="GT1_Gtf-like"/>
    <property type="match status" value="1"/>
</dbReference>
<dbReference type="InterPro" id="IPR050271">
    <property type="entry name" value="UDP-glycosyltransferase"/>
</dbReference>
<dbReference type="PROSITE" id="PS00375">
    <property type="entry name" value="UDPGT"/>
    <property type="match status" value="1"/>
</dbReference>
<dbReference type="EMBL" id="MT215187">
    <property type="protein sequence ID" value="QNS26331.1"/>
    <property type="molecule type" value="mRNA"/>
</dbReference>
<keyword evidence="5" id="KW-1133">Transmembrane helix</keyword>
<keyword evidence="5" id="KW-0472">Membrane</keyword>
<evidence type="ECO:0000256" key="3">
    <source>
        <dbReference type="ARBA" id="ARBA00022679"/>
    </source>
</evidence>
<reference evidence="6" key="1">
    <citation type="submission" date="2020-03" db="EMBL/GenBank/DDBJ databases">
        <title>Analysis of the UDP-glycosyltransferase gene family in the antennae of Ostrinia furnacalis.</title>
        <authorList>
            <person name="Liu S."/>
        </authorList>
    </citation>
    <scope>NUCLEOTIDE SEQUENCE</scope>
    <source>
        <strain evidence="6">HF</strain>
    </source>
</reference>
<comment type="subcellular location">
    <subcellularLocation>
        <location evidence="5">Membrane</location>
        <topology evidence="5">Single-pass membrane protein</topology>
    </subcellularLocation>
</comment>
<dbReference type="PANTHER" id="PTHR48043">
    <property type="entry name" value="EG:EG0003.4 PROTEIN-RELATED"/>
    <property type="match status" value="1"/>
</dbReference>
<comment type="similarity">
    <text evidence="1 4">Belongs to the UDP-glycosyltransferase family.</text>
</comment>
<dbReference type="GO" id="GO:0015020">
    <property type="term" value="F:glucuronosyltransferase activity"/>
    <property type="evidence" value="ECO:0007669"/>
    <property type="project" value="UniProtKB-EC"/>
</dbReference>
<evidence type="ECO:0000256" key="2">
    <source>
        <dbReference type="ARBA" id="ARBA00022676"/>
    </source>
</evidence>
<keyword evidence="5" id="KW-0732">Signal</keyword>
<dbReference type="InterPro" id="IPR002213">
    <property type="entry name" value="UDP_glucos_trans"/>
</dbReference>
<evidence type="ECO:0000256" key="4">
    <source>
        <dbReference type="RuleBase" id="RU003718"/>
    </source>
</evidence>
<accession>A0A7H1CRH3</accession>
<protein>
    <recommendedName>
        <fullName evidence="5">UDP-glucuronosyltransferase</fullName>
        <ecNumber evidence="5">2.4.1.17</ecNumber>
    </recommendedName>
</protein>